<feature type="compositionally biased region" description="Basic and acidic residues" evidence="1">
    <location>
        <begin position="1"/>
        <end position="10"/>
    </location>
</feature>
<organism evidence="3 4">
    <name type="scientific">Streptomyces tateyamensis</name>
    <dbReference type="NCBI Taxonomy" id="565073"/>
    <lineage>
        <taxon>Bacteria</taxon>
        <taxon>Bacillati</taxon>
        <taxon>Actinomycetota</taxon>
        <taxon>Actinomycetes</taxon>
        <taxon>Kitasatosporales</taxon>
        <taxon>Streptomycetaceae</taxon>
        <taxon>Streptomyces</taxon>
    </lineage>
</organism>
<gene>
    <name evidence="3" type="ORF">C7C46_28180</name>
</gene>
<dbReference type="Proteomes" id="UP000248039">
    <property type="component" value="Unassembled WGS sequence"/>
</dbReference>
<dbReference type="OrthoDB" id="4464809at2"/>
<feature type="domain" description="HNH nuclease" evidence="2">
    <location>
        <begin position="204"/>
        <end position="253"/>
    </location>
</feature>
<evidence type="ECO:0000313" key="4">
    <source>
        <dbReference type="Proteomes" id="UP000248039"/>
    </source>
</evidence>
<evidence type="ECO:0000259" key="2">
    <source>
        <dbReference type="Pfam" id="PF13391"/>
    </source>
</evidence>
<sequence>MALGEDRQHGGNEGYDDEPSRHYSWDSTVPNHSRLAAGDVLALWDAKTLLGVSVIEDIIVSETVKPVYSCPICRKADFYPRKREHPAYVCRKCGATFDEPAKRNKQVTTYRSSHAMSWVDMTGVLSAQELRALCDSPKSQLSLRSLRWEKLRAAITGANTATTVGIADAARAAIAGGHRPAIVRVRVGQAAFRRRLLNDMGEICAFTGPAPAAALDAAHLYSYAINGKHDEHGGLLMRRDIHRLFDLGHITVNPESLTLDISEQLHPYPLYSALQGAALTVPILKGHRNWLQAHWHLHRTT</sequence>
<keyword evidence="3" id="KW-0378">Hydrolase</keyword>
<keyword evidence="3" id="KW-0255">Endonuclease</keyword>
<comment type="caution">
    <text evidence="3">The sequence shown here is derived from an EMBL/GenBank/DDBJ whole genome shotgun (WGS) entry which is preliminary data.</text>
</comment>
<feature type="region of interest" description="Disordered" evidence="1">
    <location>
        <begin position="1"/>
        <end position="23"/>
    </location>
</feature>
<dbReference type="EMBL" id="PYBW01000130">
    <property type="protein sequence ID" value="PYC69192.1"/>
    <property type="molecule type" value="Genomic_DNA"/>
</dbReference>
<keyword evidence="3" id="KW-0540">Nuclease</keyword>
<name>A0A2V4N6L3_9ACTN</name>
<evidence type="ECO:0000313" key="3">
    <source>
        <dbReference type="EMBL" id="PYC69192.1"/>
    </source>
</evidence>
<keyword evidence="4" id="KW-1185">Reference proteome</keyword>
<dbReference type="GO" id="GO:0004519">
    <property type="term" value="F:endonuclease activity"/>
    <property type="evidence" value="ECO:0007669"/>
    <property type="project" value="UniProtKB-KW"/>
</dbReference>
<dbReference type="Pfam" id="PF13391">
    <property type="entry name" value="HNH_2"/>
    <property type="match status" value="1"/>
</dbReference>
<dbReference type="AlphaFoldDB" id="A0A2V4N6L3"/>
<dbReference type="InterPro" id="IPR003615">
    <property type="entry name" value="HNH_nuc"/>
</dbReference>
<accession>A0A2V4N6L3</accession>
<protein>
    <submittedName>
        <fullName evidence="3">HNH endonuclease</fullName>
    </submittedName>
</protein>
<proteinExistence type="predicted"/>
<reference evidence="3 4" key="1">
    <citation type="submission" date="2018-03" db="EMBL/GenBank/DDBJ databases">
        <title>Bioinformatic expansion and discovery of thiopeptide antibiotics.</title>
        <authorList>
            <person name="Schwalen C.J."/>
            <person name="Hudson G.A."/>
            <person name="Mitchell D.A."/>
        </authorList>
    </citation>
    <scope>NUCLEOTIDE SEQUENCE [LARGE SCALE GENOMIC DNA]</scope>
    <source>
        <strain evidence="3 4">ATCC 21389</strain>
    </source>
</reference>
<evidence type="ECO:0000256" key="1">
    <source>
        <dbReference type="SAM" id="MobiDB-lite"/>
    </source>
</evidence>